<reference evidence="7" key="1">
    <citation type="journal article" date="2024" name="Int. J. Syst. Evol. Microbiol.">
        <title>Methylomarinovum tepidoasis sp. nov., a moderately thermophilic methanotroph of the family Methylothermaceae isolated from a deep-sea hydrothermal field.</title>
        <authorList>
            <person name="Hirayama H."/>
            <person name="Takaki Y."/>
            <person name="Abe M."/>
            <person name="Miyazaki M."/>
            <person name="Uematsu K."/>
            <person name="Matsui Y."/>
            <person name="Takai K."/>
        </authorList>
    </citation>
    <scope>NUCLEOTIDE SEQUENCE [LARGE SCALE GENOMIC DNA]</scope>
    <source>
        <strain evidence="7">IT-9</strain>
    </source>
</reference>
<dbReference type="PANTHER" id="PTHR47053:SF1">
    <property type="entry name" value="MUREIN DD-ENDOPEPTIDASE MEPH-RELATED"/>
    <property type="match status" value="1"/>
</dbReference>
<dbReference type="GO" id="GO:0006508">
    <property type="term" value="P:proteolysis"/>
    <property type="evidence" value="ECO:0007669"/>
    <property type="project" value="UniProtKB-KW"/>
</dbReference>
<evidence type="ECO:0000259" key="5">
    <source>
        <dbReference type="PROSITE" id="PS51935"/>
    </source>
</evidence>
<dbReference type="KEGG" id="mcau:MIT9_P1917"/>
<dbReference type="InterPro" id="IPR000064">
    <property type="entry name" value="NLP_P60_dom"/>
</dbReference>
<sequence>MPYRYGGNDPSGFDCSGLVQFTHRRFGLGVPRTARQQWRHACKIPAEALKPGDLLFFRPARKGWHVGIYVGDGHFVHAPSEGKRIQRTRLNRYWWRHFIGAGRYW</sequence>
<dbReference type="InterPro" id="IPR038765">
    <property type="entry name" value="Papain-like_cys_pep_sf"/>
</dbReference>
<keyword evidence="2" id="KW-0645">Protease</keyword>
<dbReference type="AlphaFoldDB" id="A0AAU9BUH3"/>
<dbReference type="PANTHER" id="PTHR47053">
    <property type="entry name" value="MUREIN DD-ENDOPEPTIDASE MEPH-RELATED"/>
    <property type="match status" value="1"/>
</dbReference>
<evidence type="ECO:0000313" key="7">
    <source>
        <dbReference type="Proteomes" id="UP001321825"/>
    </source>
</evidence>
<evidence type="ECO:0000256" key="4">
    <source>
        <dbReference type="ARBA" id="ARBA00022807"/>
    </source>
</evidence>
<dbReference type="GO" id="GO:0008234">
    <property type="term" value="F:cysteine-type peptidase activity"/>
    <property type="evidence" value="ECO:0007669"/>
    <property type="project" value="UniProtKB-KW"/>
</dbReference>
<dbReference type="RefSeq" id="WP_317704733.1">
    <property type="nucleotide sequence ID" value="NZ_AP024714.1"/>
</dbReference>
<dbReference type="SUPFAM" id="SSF54001">
    <property type="entry name" value="Cysteine proteinases"/>
    <property type="match status" value="1"/>
</dbReference>
<proteinExistence type="inferred from homology"/>
<dbReference type="Gene3D" id="3.90.1720.10">
    <property type="entry name" value="endopeptidase domain like (from Nostoc punctiforme)"/>
    <property type="match status" value="1"/>
</dbReference>
<keyword evidence="4" id="KW-0788">Thiol protease</keyword>
<evidence type="ECO:0000256" key="2">
    <source>
        <dbReference type="ARBA" id="ARBA00022670"/>
    </source>
</evidence>
<evidence type="ECO:0000256" key="3">
    <source>
        <dbReference type="ARBA" id="ARBA00022801"/>
    </source>
</evidence>
<keyword evidence="7" id="KW-1185">Reference proteome</keyword>
<gene>
    <name evidence="6" type="ORF">MIT9_P1917</name>
</gene>
<dbReference type="EMBL" id="AP024714">
    <property type="protein sequence ID" value="BCX82331.1"/>
    <property type="molecule type" value="Genomic_DNA"/>
</dbReference>
<keyword evidence="3" id="KW-0378">Hydrolase</keyword>
<dbReference type="PROSITE" id="PS51935">
    <property type="entry name" value="NLPC_P60"/>
    <property type="match status" value="1"/>
</dbReference>
<evidence type="ECO:0000256" key="1">
    <source>
        <dbReference type="ARBA" id="ARBA00007074"/>
    </source>
</evidence>
<comment type="similarity">
    <text evidence="1">Belongs to the peptidase C40 family.</text>
</comment>
<feature type="domain" description="NlpC/P60" evidence="5">
    <location>
        <begin position="1"/>
        <end position="105"/>
    </location>
</feature>
<accession>A0AAU9BUH3</accession>
<name>A0AAU9BUH3_9GAMM</name>
<protein>
    <recommendedName>
        <fullName evidence="5">NlpC/P60 domain-containing protein</fullName>
    </recommendedName>
</protein>
<evidence type="ECO:0000313" key="6">
    <source>
        <dbReference type="EMBL" id="BCX82331.1"/>
    </source>
</evidence>
<dbReference type="Proteomes" id="UP001321825">
    <property type="component" value="Chromosome"/>
</dbReference>
<dbReference type="Pfam" id="PF00877">
    <property type="entry name" value="NLPC_P60"/>
    <property type="match status" value="1"/>
</dbReference>
<organism evidence="6 7">
    <name type="scientific">Methylomarinovum caldicuralii</name>
    <dbReference type="NCBI Taxonomy" id="438856"/>
    <lineage>
        <taxon>Bacteria</taxon>
        <taxon>Pseudomonadati</taxon>
        <taxon>Pseudomonadota</taxon>
        <taxon>Gammaproteobacteria</taxon>
        <taxon>Methylococcales</taxon>
        <taxon>Methylothermaceae</taxon>
        <taxon>Methylomarinovum</taxon>
    </lineage>
</organism>
<dbReference type="InterPro" id="IPR051202">
    <property type="entry name" value="Peptidase_C40"/>
</dbReference>